<reference evidence="2 3" key="1">
    <citation type="submission" date="2015-01" db="EMBL/GenBank/DDBJ databases">
        <title>Draft genome of the acidophilic iron oxidizer Acidithrix ferrooxidans strain Py-F3.</title>
        <authorList>
            <person name="Poehlein A."/>
            <person name="Eisen S."/>
            <person name="Schloemann M."/>
            <person name="Johnson B.D."/>
            <person name="Daniel R."/>
            <person name="Muehling M."/>
        </authorList>
    </citation>
    <scope>NUCLEOTIDE SEQUENCE [LARGE SCALE GENOMIC DNA]</scope>
    <source>
        <strain evidence="2 3">Py-F3</strain>
    </source>
</reference>
<dbReference type="Proteomes" id="UP000032360">
    <property type="component" value="Unassembled WGS sequence"/>
</dbReference>
<protein>
    <submittedName>
        <fullName evidence="2">Uncharacterized protein</fullName>
    </submittedName>
</protein>
<dbReference type="OrthoDB" id="10012177at2"/>
<dbReference type="RefSeq" id="WP_052606199.1">
    <property type="nucleotide sequence ID" value="NZ_JXYS01000078.1"/>
</dbReference>
<name>A0A0D8HFR2_9ACTN</name>
<organism evidence="2 3">
    <name type="scientific">Acidithrix ferrooxidans</name>
    <dbReference type="NCBI Taxonomy" id="1280514"/>
    <lineage>
        <taxon>Bacteria</taxon>
        <taxon>Bacillati</taxon>
        <taxon>Actinomycetota</taxon>
        <taxon>Acidimicrobiia</taxon>
        <taxon>Acidimicrobiales</taxon>
        <taxon>Acidimicrobiaceae</taxon>
        <taxon>Acidithrix</taxon>
    </lineage>
</organism>
<sequence>MPRHRKRKTNWKRQEERALRVRGVRRGTPDAKKLSRAFIGLALARAEVEAQAQAEATKVRNNYRQGGIGDESDRDEAS</sequence>
<evidence type="ECO:0000256" key="1">
    <source>
        <dbReference type="SAM" id="MobiDB-lite"/>
    </source>
</evidence>
<gene>
    <name evidence="2" type="ORF">AXFE_24940</name>
</gene>
<accession>A0A0D8HFR2</accession>
<keyword evidence="3" id="KW-1185">Reference proteome</keyword>
<comment type="caution">
    <text evidence="2">The sequence shown here is derived from an EMBL/GenBank/DDBJ whole genome shotgun (WGS) entry which is preliminary data.</text>
</comment>
<dbReference type="STRING" id="1280514.AXFE_24940"/>
<proteinExistence type="predicted"/>
<dbReference type="EMBL" id="JXYS01000078">
    <property type="protein sequence ID" value="KJF16632.1"/>
    <property type="molecule type" value="Genomic_DNA"/>
</dbReference>
<evidence type="ECO:0000313" key="2">
    <source>
        <dbReference type="EMBL" id="KJF16632.1"/>
    </source>
</evidence>
<dbReference type="AlphaFoldDB" id="A0A0D8HFR2"/>
<evidence type="ECO:0000313" key="3">
    <source>
        <dbReference type="Proteomes" id="UP000032360"/>
    </source>
</evidence>
<feature type="region of interest" description="Disordered" evidence="1">
    <location>
        <begin position="56"/>
        <end position="78"/>
    </location>
</feature>